<dbReference type="Gene3D" id="3.30.360.10">
    <property type="entry name" value="Dihydrodipicolinate Reductase, domain 2"/>
    <property type="match status" value="1"/>
</dbReference>
<reference evidence="3" key="1">
    <citation type="submission" date="2024-07" db="EMBL/GenBank/DDBJ databases">
        <authorList>
            <person name="Biller S.J."/>
        </authorList>
    </citation>
    <scope>NUCLEOTIDE SEQUENCE</scope>
    <source>
        <strain evidence="3">WC2420</strain>
    </source>
</reference>
<sequence length="330" mass="36759">MIRFAVVGTNWITKSFIDAAHESGKLKLTAVYSRTLENAKALGHDYPVQHYFDSLEALATSEEIDAVYIASPNSLHCEQALLFLSHQKHVICEKPLASNQLEAERMIRCATENQVVLFEAFKTAYLPNFLHLKSTLSRMGTLRKAVFNYCQYSSRYQRYLNGENPNTFNPAFSNGSIMDIGYYCLASSVALFGEPDSVIATATLLASGVDAQGTVLLSYGNHQYGDFEVVINHSKVSDSWLPSEIQGEDGTLRIEKLAECQSLSYTPRGGQMLDLTQPQHINSMLYEAETFATLVESKFYGHPGLEVSRITAKLLTEIRRQTGVVFPADK</sequence>
<dbReference type="RefSeq" id="WP_369789670.1">
    <property type="nucleotide sequence ID" value="NZ_CP165628.1"/>
</dbReference>
<proteinExistence type="predicted"/>
<dbReference type="SUPFAM" id="SSF51735">
    <property type="entry name" value="NAD(P)-binding Rossmann-fold domains"/>
    <property type="match status" value="1"/>
</dbReference>
<dbReference type="PANTHER" id="PTHR43054:SF1">
    <property type="entry name" value="SCYLLO-INOSITOL 2-DEHYDROGENASE (NADP(+)) IOLU"/>
    <property type="match status" value="1"/>
</dbReference>
<evidence type="ECO:0000313" key="3">
    <source>
        <dbReference type="EMBL" id="XDU73117.1"/>
    </source>
</evidence>
<evidence type="ECO:0000259" key="1">
    <source>
        <dbReference type="Pfam" id="PF01408"/>
    </source>
</evidence>
<feature type="domain" description="Gfo/Idh/MocA-like oxidoreductase N-terminal" evidence="1">
    <location>
        <begin position="2"/>
        <end position="120"/>
    </location>
</feature>
<organism evidence="3">
    <name type="scientific">Rouxiella sp. WC2420</name>
    <dbReference type="NCBI Taxonomy" id="3234145"/>
    <lineage>
        <taxon>Bacteria</taxon>
        <taxon>Pseudomonadati</taxon>
        <taxon>Pseudomonadota</taxon>
        <taxon>Gammaproteobacteria</taxon>
        <taxon>Enterobacterales</taxon>
        <taxon>Yersiniaceae</taxon>
        <taxon>Rouxiella</taxon>
    </lineage>
</organism>
<dbReference type="InterPro" id="IPR036291">
    <property type="entry name" value="NAD(P)-bd_dom_sf"/>
</dbReference>
<dbReference type="Pfam" id="PF01408">
    <property type="entry name" value="GFO_IDH_MocA"/>
    <property type="match status" value="1"/>
</dbReference>
<dbReference type="Pfam" id="PF22725">
    <property type="entry name" value="GFO_IDH_MocA_C3"/>
    <property type="match status" value="1"/>
</dbReference>
<name>A0AB39VV46_9GAMM</name>
<dbReference type="PANTHER" id="PTHR43054">
    <property type="match status" value="1"/>
</dbReference>
<evidence type="ECO:0000259" key="2">
    <source>
        <dbReference type="Pfam" id="PF22725"/>
    </source>
</evidence>
<accession>A0AB39VV46</accession>
<dbReference type="EMBL" id="CP165628">
    <property type="protein sequence ID" value="XDU73117.1"/>
    <property type="molecule type" value="Genomic_DNA"/>
</dbReference>
<gene>
    <name evidence="3" type="ORF">AB3G37_03080</name>
</gene>
<feature type="domain" description="GFO/IDH/MocA-like oxidoreductase" evidence="2">
    <location>
        <begin position="140"/>
        <end position="253"/>
    </location>
</feature>
<dbReference type="Gene3D" id="3.40.50.720">
    <property type="entry name" value="NAD(P)-binding Rossmann-like Domain"/>
    <property type="match status" value="1"/>
</dbReference>
<dbReference type="SUPFAM" id="SSF55347">
    <property type="entry name" value="Glyceraldehyde-3-phosphate dehydrogenase-like, C-terminal domain"/>
    <property type="match status" value="1"/>
</dbReference>
<protein>
    <submittedName>
        <fullName evidence="3">Gfo/Idh/MocA family protein</fullName>
    </submittedName>
</protein>
<dbReference type="AlphaFoldDB" id="A0AB39VV46"/>
<dbReference type="GO" id="GO:0000166">
    <property type="term" value="F:nucleotide binding"/>
    <property type="evidence" value="ECO:0007669"/>
    <property type="project" value="InterPro"/>
</dbReference>
<dbReference type="InterPro" id="IPR055170">
    <property type="entry name" value="GFO_IDH_MocA-like_dom"/>
</dbReference>
<dbReference type="InterPro" id="IPR000683">
    <property type="entry name" value="Gfo/Idh/MocA-like_OxRdtase_N"/>
</dbReference>